<dbReference type="EMBL" id="VFPH01000001">
    <property type="protein sequence ID" value="TQM43123.1"/>
    <property type="molecule type" value="Genomic_DNA"/>
</dbReference>
<dbReference type="OrthoDB" id="9785911at2"/>
<dbReference type="PANTHER" id="PTHR36174:SF1">
    <property type="entry name" value="LIPID II:GLYCINE GLYCYLTRANSFERASE"/>
    <property type="match status" value="1"/>
</dbReference>
<dbReference type="InterPro" id="IPR038740">
    <property type="entry name" value="BioF2-like_GNAT_dom"/>
</dbReference>
<evidence type="ECO:0000256" key="6">
    <source>
        <dbReference type="ARBA" id="ARBA00023316"/>
    </source>
</evidence>
<dbReference type="Pfam" id="PF13480">
    <property type="entry name" value="Acetyltransf_6"/>
    <property type="match status" value="1"/>
</dbReference>
<dbReference type="GO" id="GO:0071555">
    <property type="term" value="P:cell wall organization"/>
    <property type="evidence" value="ECO:0007669"/>
    <property type="project" value="UniProtKB-KW"/>
</dbReference>
<dbReference type="Gene3D" id="3.40.630.30">
    <property type="match status" value="1"/>
</dbReference>
<dbReference type="InterPro" id="IPR016181">
    <property type="entry name" value="Acyl_CoA_acyltransferase"/>
</dbReference>
<dbReference type="PROSITE" id="PS51191">
    <property type="entry name" value="FEMABX"/>
    <property type="match status" value="1"/>
</dbReference>
<keyword evidence="3" id="KW-0133">Cell shape</keyword>
<evidence type="ECO:0000256" key="1">
    <source>
        <dbReference type="ARBA" id="ARBA00009943"/>
    </source>
</evidence>
<name>A0A543GAN4_9PSEU</name>
<protein>
    <submittedName>
        <fullName evidence="8">CelD/BcsL family acetyltransferase involved in cellulose biosynthesis</fullName>
    </submittedName>
</protein>
<evidence type="ECO:0000256" key="3">
    <source>
        <dbReference type="ARBA" id="ARBA00022960"/>
    </source>
</evidence>
<evidence type="ECO:0000256" key="2">
    <source>
        <dbReference type="ARBA" id="ARBA00022679"/>
    </source>
</evidence>
<feature type="domain" description="BioF2-like acetyltransferase" evidence="7">
    <location>
        <begin position="152"/>
        <end position="279"/>
    </location>
</feature>
<dbReference type="GO" id="GO:0016755">
    <property type="term" value="F:aminoacyltransferase activity"/>
    <property type="evidence" value="ECO:0007669"/>
    <property type="project" value="InterPro"/>
</dbReference>
<keyword evidence="5" id="KW-0012">Acyltransferase</keyword>
<evidence type="ECO:0000256" key="4">
    <source>
        <dbReference type="ARBA" id="ARBA00022984"/>
    </source>
</evidence>
<evidence type="ECO:0000256" key="5">
    <source>
        <dbReference type="ARBA" id="ARBA00023315"/>
    </source>
</evidence>
<evidence type="ECO:0000313" key="9">
    <source>
        <dbReference type="Proteomes" id="UP000319818"/>
    </source>
</evidence>
<dbReference type="RefSeq" id="WP_142096172.1">
    <property type="nucleotide sequence ID" value="NZ_VFPH01000001.1"/>
</dbReference>
<keyword evidence="2 8" id="KW-0808">Transferase</keyword>
<keyword evidence="9" id="KW-1185">Reference proteome</keyword>
<dbReference type="GO" id="GO:0008360">
    <property type="term" value="P:regulation of cell shape"/>
    <property type="evidence" value="ECO:0007669"/>
    <property type="project" value="UniProtKB-KW"/>
</dbReference>
<evidence type="ECO:0000313" key="8">
    <source>
        <dbReference type="EMBL" id="TQM43123.1"/>
    </source>
</evidence>
<keyword evidence="4" id="KW-0573">Peptidoglycan synthesis</keyword>
<dbReference type="InterPro" id="IPR050644">
    <property type="entry name" value="PG_Glycine_Bridge_Synth"/>
</dbReference>
<dbReference type="PANTHER" id="PTHR36174">
    <property type="entry name" value="LIPID II:GLYCINE GLYCYLTRANSFERASE"/>
    <property type="match status" value="1"/>
</dbReference>
<reference evidence="8 9" key="1">
    <citation type="submission" date="2019-06" db="EMBL/GenBank/DDBJ databases">
        <title>Sequencing the genomes of 1000 actinobacteria strains.</title>
        <authorList>
            <person name="Klenk H.-P."/>
        </authorList>
    </citation>
    <scope>NUCLEOTIDE SEQUENCE [LARGE SCALE GENOMIC DNA]</scope>
    <source>
        <strain evidence="8 9">DSM 45511</strain>
    </source>
</reference>
<dbReference type="SUPFAM" id="SSF55729">
    <property type="entry name" value="Acyl-CoA N-acyltransferases (Nat)"/>
    <property type="match status" value="1"/>
</dbReference>
<proteinExistence type="inferred from homology"/>
<dbReference type="GO" id="GO:0009252">
    <property type="term" value="P:peptidoglycan biosynthetic process"/>
    <property type="evidence" value="ECO:0007669"/>
    <property type="project" value="UniProtKB-KW"/>
</dbReference>
<comment type="caution">
    <text evidence="8">The sequence shown here is derived from an EMBL/GenBank/DDBJ whole genome shotgun (WGS) entry which is preliminary data.</text>
</comment>
<keyword evidence="6" id="KW-0961">Cell wall biogenesis/degradation</keyword>
<organism evidence="8 9">
    <name type="scientific">Pseudonocardia cypriaca</name>
    <dbReference type="NCBI Taxonomy" id="882449"/>
    <lineage>
        <taxon>Bacteria</taxon>
        <taxon>Bacillati</taxon>
        <taxon>Actinomycetota</taxon>
        <taxon>Actinomycetes</taxon>
        <taxon>Pseudonocardiales</taxon>
        <taxon>Pseudonocardiaceae</taxon>
        <taxon>Pseudonocardia</taxon>
    </lineage>
</organism>
<dbReference type="InterPro" id="IPR003447">
    <property type="entry name" value="FEMABX"/>
</dbReference>
<dbReference type="AlphaFoldDB" id="A0A543GAN4"/>
<evidence type="ECO:0000259" key="7">
    <source>
        <dbReference type="Pfam" id="PF13480"/>
    </source>
</evidence>
<accession>A0A543GAN4</accession>
<sequence>MTVLTVVAADPVTDPRWRRLAAGPGASLFTSPPWINAVCRSYGFTPEARIALDPAGEPVGGFAWVTVQDVRGRRLSSLPFSDRADPLVADPPVWTALLDAAKTGDDQLTLRCLDDSAALADPRLRAVGAAAWHGTPLDGGVDELHRRISGTSRRNIAAAGRAGVRVDVREDLDAVRTFHGLHVGLRKHKYRLLAQPREFFENIWHEFHAGGRCLTLLASLDGEVIAGAMFLEWDDVIYYKFGASVPEHLRARPNDAVYWTGIQRGVERGMRLVDWGLSDLDQPGLVGFKRKWASDERRIVTLRSGTWLQAPEQEEFGRELGELTRLLTDPSVPDEVTARAGALLYRYFC</sequence>
<comment type="similarity">
    <text evidence="1">Belongs to the FemABX family.</text>
</comment>
<gene>
    <name evidence="8" type="ORF">FB388_0464</name>
</gene>
<dbReference type="Proteomes" id="UP000319818">
    <property type="component" value="Unassembled WGS sequence"/>
</dbReference>